<evidence type="ECO:0000313" key="5">
    <source>
        <dbReference type="EMBL" id="QMT16786.1"/>
    </source>
</evidence>
<dbReference type="PROSITE" id="PS51462">
    <property type="entry name" value="NUDIX"/>
    <property type="match status" value="1"/>
</dbReference>
<gene>
    <name evidence="5" type="ORF">H1Q58_12530</name>
</gene>
<evidence type="ECO:0000259" key="4">
    <source>
        <dbReference type="PROSITE" id="PS51462"/>
    </source>
</evidence>
<comment type="similarity">
    <text evidence="3">Belongs to the Nudix hydrolase family.</text>
</comment>
<organism evidence="5 6">
    <name type="scientific">Planococcus maritimus</name>
    <dbReference type="NCBI Taxonomy" id="192421"/>
    <lineage>
        <taxon>Bacteria</taxon>
        <taxon>Bacillati</taxon>
        <taxon>Bacillota</taxon>
        <taxon>Bacilli</taxon>
        <taxon>Bacillales</taxon>
        <taxon>Caryophanaceae</taxon>
        <taxon>Planococcus</taxon>
    </lineage>
</organism>
<dbReference type="EMBL" id="CP059540">
    <property type="protein sequence ID" value="QMT16786.1"/>
    <property type="molecule type" value="Genomic_DNA"/>
</dbReference>
<dbReference type="PROSITE" id="PS00893">
    <property type="entry name" value="NUDIX_BOX"/>
    <property type="match status" value="1"/>
</dbReference>
<dbReference type="PRINTS" id="PR00502">
    <property type="entry name" value="NUDIXFAMILY"/>
</dbReference>
<accession>A0A7D7MHY0</accession>
<protein>
    <submittedName>
        <fullName evidence="5">NUDIX hydrolase</fullName>
    </submittedName>
</protein>
<dbReference type="InterPro" id="IPR020084">
    <property type="entry name" value="NUDIX_hydrolase_CS"/>
</dbReference>
<dbReference type="PANTHER" id="PTHR43046">
    <property type="entry name" value="GDP-MANNOSE MANNOSYL HYDROLASE"/>
    <property type="match status" value="1"/>
</dbReference>
<dbReference type="PANTHER" id="PTHR43046:SF2">
    <property type="entry name" value="8-OXO-DGTP DIPHOSPHATASE-RELATED"/>
    <property type="match status" value="1"/>
</dbReference>
<sequence length="138" mass="15736">MKEAKKSWRGAAGVVIEGDKILMVKSKTSGKWSIPSGEIETSESPQQACMREVWEETGFCIDVKEQLHTKNVQIGQYEVTSHYFLCKVVSGNLCYQDPDDEIEEIAWQTKAELKEVLHDYPEDREHLIAFMNRAASIL</sequence>
<proteinExistence type="inferred from homology"/>
<dbReference type="InterPro" id="IPR000086">
    <property type="entry name" value="NUDIX_hydrolase_dom"/>
</dbReference>
<dbReference type="InterPro" id="IPR015797">
    <property type="entry name" value="NUDIX_hydrolase-like_dom_sf"/>
</dbReference>
<comment type="cofactor">
    <cofactor evidence="1">
        <name>Mg(2+)</name>
        <dbReference type="ChEBI" id="CHEBI:18420"/>
    </cofactor>
</comment>
<evidence type="ECO:0000256" key="2">
    <source>
        <dbReference type="ARBA" id="ARBA00022801"/>
    </source>
</evidence>
<name>A0A7D7MHY0_PLAMR</name>
<evidence type="ECO:0000313" key="6">
    <source>
        <dbReference type="Proteomes" id="UP000514716"/>
    </source>
</evidence>
<dbReference type="Pfam" id="PF00293">
    <property type="entry name" value="NUDIX"/>
    <property type="match status" value="1"/>
</dbReference>
<dbReference type="Proteomes" id="UP000514716">
    <property type="component" value="Chromosome"/>
</dbReference>
<dbReference type="KEGG" id="pdec:H1Q58_12530"/>
<dbReference type="InterPro" id="IPR020476">
    <property type="entry name" value="Nudix_hydrolase"/>
</dbReference>
<keyword evidence="2 3" id="KW-0378">Hydrolase</keyword>
<dbReference type="SUPFAM" id="SSF55811">
    <property type="entry name" value="Nudix"/>
    <property type="match status" value="1"/>
</dbReference>
<dbReference type="RefSeq" id="WP_182091724.1">
    <property type="nucleotide sequence ID" value="NZ_CP059540.1"/>
</dbReference>
<evidence type="ECO:0000256" key="3">
    <source>
        <dbReference type="RuleBase" id="RU003476"/>
    </source>
</evidence>
<reference evidence="5 6" key="1">
    <citation type="submission" date="2020-07" db="EMBL/GenBank/DDBJ databases">
        <title>Screening of a cold-adapted Planococcus bacterium producing protease in traditional shrimp paste and protease identification by genome sequencing.</title>
        <authorList>
            <person name="Gao R."/>
            <person name="Leng W."/>
            <person name="Chu Q."/>
            <person name="Wu X."/>
            <person name="Liu H."/>
            <person name="Li X."/>
        </authorList>
    </citation>
    <scope>NUCLEOTIDE SEQUENCE [LARGE SCALE GENOMIC DNA]</scope>
    <source>
        <strain evidence="5 6">XJ11</strain>
    </source>
</reference>
<dbReference type="GO" id="GO:0016787">
    <property type="term" value="F:hydrolase activity"/>
    <property type="evidence" value="ECO:0007669"/>
    <property type="project" value="UniProtKB-KW"/>
</dbReference>
<keyword evidence="6" id="KW-1185">Reference proteome</keyword>
<dbReference type="Gene3D" id="3.90.79.10">
    <property type="entry name" value="Nucleoside Triphosphate Pyrophosphohydrolase"/>
    <property type="match status" value="1"/>
</dbReference>
<dbReference type="AlphaFoldDB" id="A0A7D7MHY0"/>
<feature type="domain" description="Nudix hydrolase" evidence="4">
    <location>
        <begin position="6"/>
        <end position="132"/>
    </location>
</feature>
<evidence type="ECO:0000256" key="1">
    <source>
        <dbReference type="ARBA" id="ARBA00001946"/>
    </source>
</evidence>